<comment type="caution">
    <text evidence="2">The sequence shown here is derived from an EMBL/GenBank/DDBJ whole genome shotgun (WGS) entry which is preliminary data.</text>
</comment>
<dbReference type="RefSeq" id="XP_046065183.1">
    <property type="nucleotide sequence ID" value="XM_046221355.1"/>
</dbReference>
<evidence type="ECO:0008006" key="4">
    <source>
        <dbReference type="Google" id="ProtNLM"/>
    </source>
</evidence>
<sequence length="426" mass="48447">MAITTAVTLPPASRKLYLEPAPIFDASDVADKRRQTLKRLLENGHSTVAPLREPKLILHSHLPHLLGSAYILGASSKLLEELYEHEITELIHVDDKFIRGHSISTENWRDFLTQKEYTVAYVDFFDEQVATENGDWKKVLQEYLYSGSEPIINGLIGGLGHPFIHLAYAWELQSGEVATEGLSLACTEYIGLHGLLDHSPPDNSTYKTTNLVDVITRVRDDKRFDGLFSNQGITNIEALLQKRFDALLEHWNAWQITDPTTQLEQCCDLSVLLGIGTGDKEGKFDFYLIHVMTVAHAIRILWQTFPEDRQSAILRQYGLFVLLVYICQQKPNFSEDTAESISSVCLSNHDWKWVVEKALSHKWAKDSHFFKAVRAPKAFSETYGKKDEFYLKASLKYVTEFNGWEGFGEGVEGFLPSRDGYRPEDN</sequence>
<organism evidence="2 3">
    <name type="scientific">Talaromyces proteolyticus</name>
    <dbReference type="NCBI Taxonomy" id="1131652"/>
    <lineage>
        <taxon>Eukaryota</taxon>
        <taxon>Fungi</taxon>
        <taxon>Dikarya</taxon>
        <taxon>Ascomycota</taxon>
        <taxon>Pezizomycotina</taxon>
        <taxon>Eurotiomycetes</taxon>
        <taxon>Eurotiomycetidae</taxon>
        <taxon>Eurotiales</taxon>
        <taxon>Trichocomaceae</taxon>
        <taxon>Talaromyces</taxon>
        <taxon>Talaromyces sect. Bacilispori</taxon>
    </lineage>
</organism>
<dbReference type="GeneID" id="70251642"/>
<name>A0AAD4PRE2_9EURO</name>
<dbReference type="PANTHER" id="PTHR35870">
    <property type="entry name" value="PROTEIN, PUTATIVE (AFU_ORTHOLOGUE AFUA_5G03330)-RELATED"/>
    <property type="match status" value="1"/>
</dbReference>
<protein>
    <recommendedName>
        <fullName evidence="4">MGS207 protein</fullName>
    </recommendedName>
</protein>
<evidence type="ECO:0000313" key="2">
    <source>
        <dbReference type="EMBL" id="KAH8688711.1"/>
    </source>
</evidence>
<dbReference type="GO" id="GO:0016491">
    <property type="term" value="F:oxidoreductase activity"/>
    <property type="evidence" value="ECO:0007669"/>
    <property type="project" value="UniProtKB-KW"/>
</dbReference>
<evidence type="ECO:0000313" key="3">
    <source>
        <dbReference type="Proteomes" id="UP001201262"/>
    </source>
</evidence>
<dbReference type="Proteomes" id="UP001201262">
    <property type="component" value="Unassembled WGS sequence"/>
</dbReference>
<dbReference type="EMBL" id="JAJTJA010000017">
    <property type="protein sequence ID" value="KAH8688711.1"/>
    <property type="molecule type" value="Genomic_DNA"/>
</dbReference>
<gene>
    <name evidence="2" type="ORF">BGW36DRAFT_434010</name>
</gene>
<reference evidence="2" key="1">
    <citation type="submission" date="2021-12" db="EMBL/GenBank/DDBJ databases">
        <title>Convergent genome expansion in fungi linked to evolution of root-endophyte symbiosis.</title>
        <authorList>
            <consortium name="DOE Joint Genome Institute"/>
            <person name="Ke Y.-H."/>
            <person name="Bonito G."/>
            <person name="Liao H.-L."/>
            <person name="Looney B."/>
            <person name="Rojas-Flechas A."/>
            <person name="Nash J."/>
            <person name="Hameed K."/>
            <person name="Schadt C."/>
            <person name="Martin F."/>
            <person name="Crous P.W."/>
            <person name="Miettinen O."/>
            <person name="Magnuson J.K."/>
            <person name="Labbe J."/>
            <person name="Jacobson D."/>
            <person name="Doktycz M.J."/>
            <person name="Veneault-Fourrey C."/>
            <person name="Kuo A."/>
            <person name="Mondo S."/>
            <person name="Calhoun S."/>
            <person name="Riley R."/>
            <person name="Ohm R."/>
            <person name="LaButti K."/>
            <person name="Andreopoulos B."/>
            <person name="Pangilinan J."/>
            <person name="Nolan M."/>
            <person name="Tritt A."/>
            <person name="Clum A."/>
            <person name="Lipzen A."/>
            <person name="Daum C."/>
            <person name="Barry K."/>
            <person name="Grigoriev I.V."/>
            <person name="Vilgalys R."/>
        </authorList>
    </citation>
    <scope>NUCLEOTIDE SEQUENCE</scope>
    <source>
        <strain evidence="2">PMI_201</strain>
    </source>
</reference>
<dbReference type="AlphaFoldDB" id="A0AAD4PRE2"/>
<dbReference type="InterPro" id="IPR025337">
    <property type="entry name" value="Questin_oxidase-like"/>
</dbReference>
<dbReference type="PANTHER" id="PTHR35870:SF6">
    <property type="entry name" value="MGS207 PROTEIN"/>
    <property type="match status" value="1"/>
</dbReference>
<proteinExistence type="predicted"/>
<accession>A0AAD4PRE2</accession>
<keyword evidence="1" id="KW-0560">Oxidoreductase</keyword>
<dbReference type="Pfam" id="PF14027">
    <property type="entry name" value="Questin_oxidase"/>
    <property type="match status" value="1"/>
</dbReference>
<evidence type="ECO:0000256" key="1">
    <source>
        <dbReference type="ARBA" id="ARBA00023002"/>
    </source>
</evidence>
<keyword evidence="3" id="KW-1185">Reference proteome</keyword>